<feature type="transmembrane region" description="Helical" evidence="6">
    <location>
        <begin position="20"/>
        <end position="42"/>
    </location>
</feature>
<dbReference type="Pfam" id="PF03125">
    <property type="entry name" value="Sre"/>
    <property type="match status" value="1"/>
</dbReference>
<evidence type="ECO:0000313" key="7">
    <source>
        <dbReference type="EMBL" id="CAJ0568388.1"/>
    </source>
</evidence>
<sequence>MPKNLSVEHQICKAASKTINYISAALYILPVMFFGLLFLLVCSQRRAFHPIFSCHFILFLAAYISCDIVYLPYKLFSVSDPSSPTTVALGTASDTLYFLIAPLGSCCILERFVATVSYRNYEKRRPWYLLIVTPPICLAFALAMALQYVDSDDFSDFVDKSLCVLSIFNLLSLLCLYLVNRGCIRKMADEKRQKSLTMRYQLAENVKAVNLMLPLVLVDNIITVVDMVFYGIWFVDSLFDPSLCREIEGYRFFWLLGSTLSYLLEAVMPLIIIFGHELCKKRLARWRRQYFPHLCTSTRKKMLIRPQSRKTKLRNVLGEEIVQDLSIEEYFDRLKAQCSFFLGLSKPFPWKVRTTHLLEVVWQQRSEHTV</sequence>
<dbReference type="InterPro" id="IPR052854">
    <property type="entry name" value="Serpentine_rcpt_epsilon"/>
</dbReference>
<comment type="subcellular location">
    <subcellularLocation>
        <location evidence="1">Membrane</location>
        <topology evidence="1">Multi-pass membrane protein</topology>
    </subcellularLocation>
</comment>
<comment type="caution">
    <text evidence="7">The sequence shown here is derived from an EMBL/GenBank/DDBJ whole genome shotgun (WGS) entry which is preliminary data.</text>
</comment>
<keyword evidence="4 6" id="KW-1133">Transmembrane helix</keyword>
<feature type="transmembrane region" description="Helical" evidence="6">
    <location>
        <begin position="161"/>
        <end position="179"/>
    </location>
</feature>
<evidence type="ECO:0000256" key="2">
    <source>
        <dbReference type="ARBA" id="ARBA00006803"/>
    </source>
</evidence>
<feature type="transmembrane region" description="Helical" evidence="6">
    <location>
        <begin position="96"/>
        <end position="114"/>
    </location>
</feature>
<dbReference type="PANTHER" id="PTHR47518">
    <property type="entry name" value="SERPENTINE RECEPTOR CLASS EPSILON-13-RELATED"/>
    <property type="match status" value="1"/>
</dbReference>
<dbReference type="PANTHER" id="PTHR47518:SF9">
    <property type="entry name" value="SERPENTINE RECEPTOR, CLASS T"/>
    <property type="match status" value="1"/>
</dbReference>
<keyword evidence="5 6" id="KW-0472">Membrane</keyword>
<keyword evidence="8" id="KW-1185">Reference proteome</keyword>
<feature type="non-terminal residue" evidence="7">
    <location>
        <position position="370"/>
    </location>
</feature>
<dbReference type="GO" id="GO:0007606">
    <property type="term" value="P:sensory perception of chemical stimulus"/>
    <property type="evidence" value="ECO:0007669"/>
    <property type="project" value="InterPro"/>
</dbReference>
<comment type="similarity">
    <text evidence="2">Belongs to the nematode receptor-like protein sre family.</text>
</comment>
<evidence type="ECO:0000256" key="1">
    <source>
        <dbReference type="ARBA" id="ARBA00004141"/>
    </source>
</evidence>
<evidence type="ECO:0000256" key="5">
    <source>
        <dbReference type="ARBA" id="ARBA00023136"/>
    </source>
</evidence>
<gene>
    <name evidence="7" type="ORF">MSPICULIGERA_LOCUS6908</name>
</gene>
<feature type="transmembrane region" description="Helical" evidence="6">
    <location>
        <begin position="126"/>
        <end position="149"/>
    </location>
</feature>
<name>A0AA36FXE8_9BILA</name>
<reference evidence="7" key="1">
    <citation type="submission" date="2023-06" db="EMBL/GenBank/DDBJ databases">
        <authorList>
            <person name="Delattre M."/>
        </authorList>
    </citation>
    <scope>NUCLEOTIDE SEQUENCE</scope>
    <source>
        <strain evidence="7">AF72</strain>
    </source>
</reference>
<feature type="transmembrane region" description="Helical" evidence="6">
    <location>
        <begin position="252"/>
        <end position="275"/>
    </location>
</feature>
<dbReference type="GO" id="GO:0016020">
    <property type="term" value="C:membrane"/>
    <property type="evidence" value="ECO:0007669"/>
    <property type="project" value="UniProtKB-SubCell"/>
</dbReference>
<evidence type="ECO:0000256" key="6">
    <source>
        <dbReference type="SAM" id="Phobius"/>
    </source>
</evidence>
<accession>A0AA36FXE8</accession>
<evidence type="ECO:0000313" key="8">
    <source>
        <dbReference type="Proteomes" id="UP001177023"/>
    </source>
</evidence>
<proteinExistence type="inferred from homology"/>
<dbReference type="InterPro" id="IPR004151">
    <property type="entry name" value="7TM_GPCR_serpentine_rcpt_Sre"/>
</dbReference>
<dbReference type="AlphaFoldDB" id="A0AA36FXE8"/>
<dbReference type="Proteomes" id="UP001177023">
    <property type="component" value="Unassembled WGS sequence"/>
</dbReference>
<dbReference type="EMBL" id="CATQJA010001734">
    <property type="protein sequence ID" value="CAJ0568388.1"/>
    <property type="molecule type" value="Genomic_DNA"/>
</dbReference>
<protein>
    <submittedName>
        <fullName evidence="7">Uncharacterized protein</fullName>
    </submittedName>
</protein>
<evidence type="ECO:0000256" key="3">
    <source>
        <dbReference type="ARBA" id="ARBA00022692"/>
    </source>
</evidence>
<evidence type="ECO:0000256" key="4">
    <source>
        <dbReference type="ARBA" id="ARBA00022989"/>
    </source>
</evidence>
<organism evidence="7 8">
    <name type="scientific">Mesorhabditis spiculigera</name>
    <dbReference type="NCBI Taxonomy" id="96644"/>
    <lineage>
        <taxon>Eukaryota</taxon>
        <taxon>Metazoa</taxon>
        <taxon>Ecdysozoa</taxon>
        <taxon>Nematoda</taxon>
        <taxon>Chromadorea</taxon>
        <taxon>Rhabditida</taxon>
        <taxon>Rhabditina</taxon>
        <taxon>Rhabditomorpha</taxon>
        <taxon>Rhabditoidea</taxon>
        <taxon>Rhabditidae</taxon>
        <taxon>Mesorhabditinae</taxon>
        <taxon>Mesorhabditis</taxon>
    </lineage>
</organism>
<feature type="transmembrane region" description="Helical" evidence="6">
    <location>
        <begin position="208"/>
        <end position="232"/>
    </location>
</feature>
<feature type="transmembrane region" description="Helical" evidence="6">
    <location>
        <begin position="54"/>
        <end position="76"/>
    </location>
</feature>
<keyword evidence="3 6" id="KW-0812">Transmembrane</keyword>